<comment type="caution">
    <text evidence="3">The sequence shown here is derived from an EMBL/GenBank/DDBJ whole genome shotgun (WGS) entry which is preliminary data.</text>
</comment>
<gene>
    <name evidence="3" type="ORF">ABS362_05770</name>
</gene>
<dbReference type="PANTHER" id="PTHR42852:SF17">
    <property type="entry name" value="THIOREDOXIN-LIKE PROTEIN HI_1115"/>
    <property type="match status" value="1"/>
</dbReference>
<organism evidence="3 4">
    <name type="scientific">Pontibacter populi</name>
    <dbReference type="NCBI Taxonomy" id="890055"/>
    <lineage>
        <taxon>Bacteria</taxon>
        <taxon>Pseudomonadati</taxon>
        <taxon>Bacteroidota</taxon>
        <taxon>Cytophagia</taxon>
        <taxon>Cytophagales</taxon>
        <taxon>Hymenobacteraceae</taxon>
        <taxon>Pontibacter</taxon>
    </lineage>
</organism>
<dbReference type="Pfam" id="PF00578">
    <property type="entry name" value="AhpC-TSA"/>
    <property type="match status" value="1"/>
</dbReference>
<accession>A0ABV1RSF7</accession>
<dbReference type="SUPFAM" id="SSF52833">
    <property type="entry name" value="Thioredoxin-like"/>
    <property type="match status" value="1"/>
</dbReference>
<feature type="domain" description="Thioredoxin" evidence="2">
    <location>
        <begin position="115"/>
        <end position="253"/>
    </location>
</feature>
<evidence type="ECO:0000256" key="1">
    <source>
        <dbReference type="SAM" id="SignalP"/>
    </source>
</evidence>
<dbReference type="RefSeq" id="WP_350411403.1">
    <property type="nucleotide sequence ID" value="NZ_JBEOKT010000004.1"/>
</dbReference>
<keyword evidence="1" id="KW-0732">Signal</keyword>
<evidence type="ECO:0000259" key="2">
    <source>
        <dbReference type="PROSITE" id="PS51352"/>
    </source>
</evidence>
<keyword evidence="4" id="KW-1185">Reference proteome</keyword>
<name>A0ABV1RSF7_9BACT</name>
<dbReference type="EMBL" id="JBEOKT010000004">
    <property type="protein sequence ID" value="MER2997045.1"/>
    <property type="molecule type" value="Genomic_DNA"/>
</dbReference>
<feature type="chain" id="PRO_5047339967" evidence="1">
    <location>
        <begin position="26"/>
        <end position="254"/>
    </location>
</feature>
<dbReference type="InterPro" id="IPR013766">
    <property type="entry name" value="Thioredoxin_domain"/>
</dbReference>
<dbReference type="InterPro" id="IPR050553">
    <property type="entry name" value="Thioredoxin_ResA/DsbE_sf"/>
</dbReference>
<evidence type="ECO:0000313" key="4">
    <source>
        <dbReference type="Proteomes" id="UP001476807"/>
    </source>
</evidence>
<reference evidence="3 4" key="1">
    <citation type="submission" date="2024-06" db="EMBL/GenBank/DDBJ databases">
        <title>Pontibacter populi HYL7-15.</title>
        <authorList>
            <person name="Kim M.K."/>
        </authorList>
    </citation>
    <scope>NUCLEOTIDE SEQUENCE [LARGE SCALE GENOMIC DNA]</scope>
    <source>
        <strain evidence="3 4">HYL7-15</strain>
    </source>
</reference>
<dbReference type="PROSITE" id="PS51352">
    <property type="entry name" value="THIOREDOXIN_2"/>
    <property type="match status" value="1"/>
</dbReference>
<proteinExistence type="predicted"/>
<dbReference type="CDD" id="cd02966">
    <property type="entry name" value="TlpA_like_family"/>
    <property type="match status" value="1"/>
</dbReference>
<dbReference type="PANTHER" id="PTHR42852">
    <property type="entry name" value="THIOL:DISULFIDE INTERCHANGE PROTEIN DSBE"/>
    <property type="match status" value="1"/>
</dbReference>
<evidence type="ECO:0000313" key="3">
    <source>
        <dbReference type="EMBL" id="MER2997045.1"/>
    </source>
</evidence>
<dbReference type="InterPro" id="IPR000866">
    <property type="entry name" value="AhpC/TSA"/>
</dbReference>
<dbReference type="Proteomes" id="UP001476807">
    <property type="component" value="Unassembled WGS sequence"/>
</dbReference>
<dbReference type="PROSITE" id="PS51257">
    <property type="entry name" value="PROKAR_LIPOPROTEIN"/>
    <property type="match status" value="1"/>
</dbReference>
<dbReference type="InterPro" id="IPR036249">
    <property type="entry name" value="Thioredoxin-like_sf"/>
</dbReference>
<protein>
    <submittedName>
        <fullName evidence="3">TlpA disulfide reductase family protein</fullName>
    </submittedName>
</protein>
<feature type="signal peptide" evidence="1">
    <location>
        <begin position="1"/>
        <end position="25"/>
    </location>
</feature>
<dbReference type="Gene3D" id="3.40.30.10">
    <property type="entry name" value="Glutaredoxin"/>
    <property type="match status" value="1"/>
</dbReference>
<sequence>MKSSFKLIITLLTFSLFLSCDNQSAALKEKVNDLELATTDDLLAKGTFSYKLDEIKIYDATGKEINANEFSSIVQSQMYKQDFYLDEKGNVGAIVMVPLNEKERNWNAKKDEGKELAGTISPDFEVTDTDGKKYDLASLKGKVVVINAWFIECKPCIKEIPELNKLVKDFENDEVVFLGFAKNNKSELHKFLTKRNFAYNQVVADSDLLSKFSVNVYPTNIILDKNAKITFYETALQENIYHIMKAHITKSLDK</sequence>